<dbReference type="SUPFAM" id="SSF56672">
    <property type="entry name" value="DNA/RNA polymerases"/>
    <property type="match status" value="1"/>
</dbReference>
<evidence type="ECO:0000313" key="3">
    <source>
        <dbReference type="Proteomes" id="UP000765509"/>
    </source>
</evidence>
<comment type="caution">
    <text evidence="2">The sequence shown here is derived from an EMBL/GenBank/DDBJ whole genome shotgun (WGS) entry which is preliminary data.</text>
</comment>
<dbReference type="InterPro" id="IPR043502">
    <property type="entry name" value="DNA/RNA_pol_sf"/>
</dbReference>
<protein>
    <recommendedName>
        <fullName evidence="1">Reverse transcriptase/retrotransposon-derived protein RNase H-like domain-containing protein</fullName>
    </recommendedName>
</protein>
<organism evidence="2 3">
    <name type="scientific">Austropuccinia psidii MF-1</name>
    <dbReference type="NCBI Taxonomy" id="1389203"/>
    <lineage>
        <taxon>Eukaryota</taxon>
        <taxon>Fungi</taxon>
        <taxon>Dikarya</taxon>
        <taxon>Basidiomycota</taxon>
        <taxon>Pucciniomycotina</taxon>
        <taxon>Pucciniomycetes</taxon>
        <taxon>Pucciniales</taxon>
        <taxon>Sphaerophragmiaceae</taxon>
        <taxon>Austropuccinia</taxon>
    </lineage>
</organism>
<dbReference type="AlphaFoldDB" id="A0A9Q3BYQ7"/>
<proteinExistence type="predicted"/>
<keyword evidence="3" id="KW-1185">Reference proteome</keyword>
<dbReference type="PANTHER" id="PTHR34072:SF52">
    <property type="entry name" value="RIBONUCLEASE H"/>
    <property type="match status" value="1"/>
</dbReference>
<evidence type="ECO:0000313" key="2">
    <source>
        <dbReference type="EMBL" id="MBW0473959.1"/>
    </source>
</evidence>
<reference evidence="2" key="1">
    <citation type="submission" date="2021-03" db="EMBL/GenBank/DDBJ databases">
        <title>Draft genome sequence of rust myrtle Austropuccinia psidii MF-1, a brazilian biotype.</title>
        <authorList>
            <person name="Quecine M.C."/>
            <person name="Pachon D.M.R."/>
            <person name="Bonatelli M.L."/>
            <person name="Correr F.H."/>
            <person name="Franceschini L.M."/>
            <person name="Leite T.F."/>
            <person name="Margarido G.R.A."/>
            <person name="Almeida C.A."/>
            <person name="Ferrarezi J.A."/>
            <person name="Labate C.A."/>
        </authorList>
    </citation>
    <scope>NUCLEOTIDE SEQUENCE</scope>
    <source>
        <strain evidence="2">MF-1</strain>
    </source>
</reference>
<dbReference type="PANTHER" id="PTHR34072">
    <property type="entry name" value="ENZYMATIC POLYPROTEIN-RELATED"/>
    <property type="match status" value="1"/>
</dbReference>
<name>A0A9Q3BYQ7_9BASI</name>
<dbReference type="InterPro" id="IPR041577">
    <property type="entry name" value="RT_RNaseH_2"/>
</dbReference>
<dbReference type="Proteomes" id="UP000765509">
    <property type="component" value="Unassembled WGS sequence"/>
</dbReference>
<feature type="domain" description="Reverse transcriptase/retrotransposon-derived protein RNase H-like" evidence="1">
    <location>
        <begin position="57"/>
        <end position="135"/>
    </location>
</feature>
<accession>A0A9Q3BYQ7</accession>
<dbReference type="EMBL" id="AVOT02003593">
    <property type="protein sequence ID" value="MBW0473959.1"/>
    <property type="molecule type" value="Genomic_DNA"/>
</dbReference>
<evidence type="ECO:0000259" key="1">
    <source>
        <dbReference type="Pfam" id="PF17919"/>
    </source>
</evidence>
<gene>
    <name evidence="2" type="ORF">O181_013674</name>
</gene>
<dbReference type="Pfam" id="PF17919">
    <property type="entry name" value="RT_RNaseH_2"/>
    <property type="match status" value="1"/>
</dbReference>
<sequence length="135" mass="15076">MDSRWMLQKLNKFSIGLSPRTSKLFNHLLAFPISIVLTLKITDLTSLLKKDSPCIFNEKALSQFQLCKEAFTTSPIVSHFNSSLPTIVETDASNYTLGAGLSQVNDSGKHPISFDSHKLLPAELTYEIYDKELLA</sequence>
<dbReference type="OrthoDB" id="97351at2759"/>